<evidence type="ECO:0000313" key="11">
    <source>
        <dbReference type="EMBL" id="KFV67400.1"/>
    </source>
</evidence>
<keyword evidence="6" id="KW-0963">Cytoplasm</keyword>
<evidence type="ECO:0000259" key="9">
    <source>
        <dbReference type="Pfam" id="PF10193"/>
    </source>
</evidence>
<dbReference type="InterPro" id="IPR051970">
    <property type="entry name" value="TEL2_Regulation"/>
</dbReference>
<evidence type="ECO:0000256" key="1">
    <source>
        <dbReference type="ARBA" id="ARBA00004123"/>
    </source>
</evidence>
<dbReference type="Proteomes" id="UP000053875">
    <property type="component" value="Unassembled WGS sequence"/>
</dbReference>
<dbReference type="InterPro" id="IPR057348">
    <property type="entry name" value="TELO2_ARM"/>
</dbReference>
<organism evidence="11 12">
    <name type="scientific">Dryobates pubescens</name>
    <name type="common">Downy woodpecker</name>
    <name type="synonym">Picoides pubescens</name>
    <dbReference type="NCBI Taxonomy" id="118200"/>
    <lineage>
        <taxon>Eukaryota</taxon>
        <taxon>Metazoa</taxon>
        <taxon>Chordata</taxon>
        <taxon>Craniata</taxon>
        <taxon>Vertebrata</taxon>
        <taxon>Euteleostomi</taxon>
        <taxon>Archelosauria</taxon>
        <taxon>Archosauria</taxon>
        <taxon>Dinosauria</taxon>
        <taxon>Saurischia</taxon>
        <taxon>Theropoda</taxon>
        <taxon>Coelurosauria</taxon>
        <taxon>Aves</taxon>
        <taxon>Neognathae</taxon>
        <taxon>Neoaves</taxon>
        <taxon>Telluraves</taxon>
        <taxon>Coraciimorphae</taxon>
        <taxon>Piciformes</taxon>
        <taxon>Picidae</taxon>
        <taxon>Dryobates</taxon>
    </lineage>
</organism>
<dbReference type="GO" id="GO:0051879">
    <property type="term" value="F:Hsp90 protein binding"/>
    <property type="evidence" value="ECO:0007669"/>
    <property type="project" value="TreeGrafter"/>
</dbReference>
<dbReference type="InterPro" id="IPR016024">
    <property type="entry name" value="ARM-type_fold"/>
</dbReference>
<feature type="domain" description="Telomere length regulation protein conserved" evidence="9">
    <location>
        <begin position="384"/>
        <end position="493"/>
    </location>
</feature>
<dbReference type="GO" id="GO:0005634">
    <property type="term" value="C:nucleus"/>
    <property type="evidence" value="ECO:0007669"/>
    <property type="project" value="UniProtKB-SubCell"/>
</dbReference>
<dbReference type="PANTHER" id="PTHR15830:SF10">
    <property type="entry name" value="TELOMERE LENGTH REGULATION PROTEIN TEL2 HOMOLOG"/>
    <property type="match status" value="1"/>
</dbReference>
<keyword evidence="7" id="KW-0472">Membrane</keyword>
<dbReference type="SUPFAM" id="SSF48371">
    <property type="entry name" value="ARM repeat"/>
    <property type="match status" value="1"/>
</dbReference>
<evidence type="ECO:0000256" key="4">
    <source>
        <dbReference type="ARBA" id="ARBA00006133"/>
    </source>
</evidence>
<dbReference type="FunFam" id="1.25.40.720:FF:000003">
    <property type="entry name" value="Telomere length regulation protein TEL2 homolog"/>
    <property type="match status" value="1"/>
</dbReference>
<accession>A0A093GB29</accession>
<dbReference type="GO" id="GO:0016020">
    <property type="term" value="C:membrane"/>
    <property type="evidence" value="ECO:0007669"/>
    <property type="project" value="UniProtKB-SubCell"/>
</dbReference>
<evidence type="ECO:0000256" key="2">
    <source>
        <dbReference type="ARBA" id="ARBA00004370"/>
    </source>
</evidence>
<feature type="non-terminal residue" evidence="11">
    <location>
        <position position="697"/>
    </location>
</feature>
<evidence type="ECO:0000313" key="12">
    <source>
        <dbReference type="Proteomes" id="UP000053875"/>
    </source>
</evidence>
<keyword evidence="12" id="KW-1185">Reference proteome</keyword>
<dbReference type="STRING" id="118200.A0A093GB29"/>
<sequence>VLEQFLQKGRVAALLWEVCQQPAQPGAPELQEALLSRVACLPDHVSNQLQGKSPPVFFPQNYFPLLGGAVIEVLQKISDSLRGGLDCSISFVSHILGKVCVHGRQKEILSVLVPHLTELTQSDCIWQRICWRLVECVPERWMEAVLLGFVQRAPGADVLSRLLGNLVVKNKKAQFVLTQKVLLLQYGHKTAVLQNLLGYLSLDPLRRSLLIQVLQELLETWGSSSAVKHSPAEQQQYISKAILICLSHLKESEIESCRQELLTSMMEGVKCHLDSNLPCVRRLGMIVAESISLKINTEGPVLKFQVRGSMKFMSAVQGLEERKVLKHMIQDVIAKLLSRVIPRTSRGTLSGWASAVLADARAVVDDDLIPYDMSEDKELTAKAPLYLRDCIEVLTGCEDVDKWEATVKALEGLIRRNPAAAREVKHVELAKILLHLEEKTCMEGFAALRQRAQVAVLTTDPIPVAQYLTSQFYSLNYSLRQRVDILDVLVLAAQELSCPKSHGNTKHSVAPKPGIQLLPGSDSSKDWRRIVDERIKSKTRRIATGQAQVEPAASPNEFNSVAGHFFFPLIQHFDRPLTTFDLLGEDHFVLGRLVHTLAILMYLAVNTVAVTAMGKALLEFVWTLRFHTDCYVRQGLLSCVSSLLLSVPAERLLEDMTEELLEAQSWLGDVVEKDPDGDCRRLALQNLLLLENLKKKL</sequence>
<feature type="domain" description="TELO2 ARM repeat" evidence="10">
    <location>
        <begin position="207"/>
        <end position="301"/>
    </location>
</feature>
<protein>
    <recommendedName>
        <fullName evidence="5">Telomere length regulation protein TEL2 homolog</fullName>
    </recommendedName>
</protein>
<dbReference type="Pfam" id="PF10193">
    <property type="entry name" value="Telomere_reg-2"/>
    <property type="match status" value="1"/>
</dbReference>
<proteinExistence type="inferred from homology"/>
<comment type="subcellular location">
    <subcellularLocation>
        <location evidence="3">Cytoplasm</location>
    </subcellularLocation>
    <subcellularLocation>
        <location evidence="2">Membrane</location>
    </subcellularLocation>
    <subcellularLocation>
        <location evidence="1">Nucleus</location>
    </subcellularLocation>
</comment>
<evidence type="ECO:0000256" key="7">
    <source>
        <dbReference type="ARBA" id="ARBA00023136"/>
    </source>
</evidence>
<dbReference type="FunFam" id="1.25.40.720:FF:000001">
    <property type="entry name" value="Telomere length regulation protein TEL2"/>
    <property type="match status" value="1"/>
</dbReference>
<dbReference type="GO" id="GO:0005829">
    <property type="term" value="C:cytosol"/>
    <property type="evidence" value="ECO:0007669"/>
    <property type="project" value="TreeGrafter"/>
</dbReference>
<dbReference type="InterPro" id="IPR038528">
    <property type="entry name" value="TEL2_C_sf"/>
</dbReference>
<dbReference type="Pfam" id="PF25320">
    <property type="entry name" value="TELO2_ARM"/>
    <property type="match status" value="1"/>
</dbReference>
<reference evidence="11 12" key="1">
    <citation type="submission" date="2014-04" db="EMBL/GenBank/DDBJ databases">
        <title>Genome evolution of avian class.</title>
        <authorList>
            <person name="Zhang G."/>
            <person name="Li C."/>
        </authorList>
    </citation>
    <scope>NUCLEOTIDE SEQUENCE [LARGE SCALE GENOMIC DNA]</scope>
    <source>
        <strain evidence="11">BGI_N307</strain>
    </source>
</reference>
<dbReference type="AlphaFoldDB" id="A0A093GB29"/>
<keyword evidence="8" id="KW-0539">Nucleus</keyword>
<dbReference type="GO" id="GO:0042162">
    <property type="term" value="F:telomeric DNA binding"/>
    <property type="evidence" value="ECO:0007669"/>
    <property type="project" value="TreeGrafter"/>
</dbReference>
<feature type="non-terminal residue" evidence="11">
    <location>
        <position position="1"/>
    </location>
</feature>
<dbReference type="Gene3D" id="1.25.40.720">
    <property type="entry name" value="Telomere length regulation protein 2, C-terminal domain"/>
    <property type="match status" value="2"/>
</dbReference>
<dbReference type="PANTHER" id="PTHR15830">
    <property type="entry name" value="TELOMERE LENGTH REGULATION PROTEIN TEL2 FAMILY MEMBER"/>
    <property type="match status" value="1"/>
</dbReference>
<name>A0A093GB29_DRYPU</name>
<evidence type="ECO:0000256" key="6">
    <source>
        <dbReference type="ARBA" id="ARBA00022490"/>
    </source>
</evidence>
<dbReference type="GO" id="GO:0051083">
    <property type="term" value="P:'de novo' cotranslational protein folding"/>
    <property type="evidence" value="ECO:0007669"/>
    <property type="project" value="TreeGrafter"/>
</dbReference>
<evidence type="ECO:0000256" key="8">
    <source>
        <dbReference type="ARBA" id="ARBA00023242"/>
    </source>
</evidence>
<evidence type="ECO:0000256" key="3">
    <source>
        <dbReference type="ARBA" id="ARBA00004496"/>
    </source>
</evidence>
<gene>
    <name evidence="11" type="ORF">N307_13257</name>
</gene>
<evidence type="ECO:0000259" key="10">
    <source>
        <dbReference type="Pfam" id="PF25320"/>
    </source>
</evidence>
<dbReference type="InterPro" id="IPR019337">
    <property type="entry name" value="Telomere_length_regulation_dom"/>
</dbReference>
<dbReference type="EMBL" id="KL215913">
    <property type="protein sequence ID" value="KFV67400.1"/>
    <property type="molecule type" value="Genomic_DNA"/>
</dbReference>
<comment type="similarity">
    <text evidence="4">Belongs to the TEL2 family.</text>
</comment>
<evidence type="ECO:0000256" key="5">
    <source>
        <dbReference type="ARBA" id="ARBA00018231"/>
    </source>
</evidence>